<evidence type="ECO:0000313" key="1">
    <source>
        <dbReference type="EMBL" id="GJT94871.1"/>
    </source>
</evidence>
<keyword evidence="2" id="KW-1185">Reference proteome</keyword>
<protein>
    <submittedName>
        <fullName evidence="1">Uncharacterized protein</fullName>
    </submittedName>
</protein>
<dbReference type="EMBL" id="BQNB010020337">
    <property type="protein sequence ID" value="GJT94871.1"/>
    <property type="molecule type" value="Genomic_DNA"/>
</dbReference>
<evidence type="ECO:0000313" key="2">
    <source>
        <dbReference type="Proteomes" id="UP001151760"/>
    </source>
</evidence>
<gene>
    <name evidence="1" type="ORF">Tco_1090389</name>
</gene>
<name>A0ABQ5I568_9ASTR</name>
<reference evidence="1" key="2">
    <citation type="submission" date="2022-01" db="EMBL/GenBank/DDBJ databases">
        <authorList>
            <person name="Yamashiro T."/>
            <person name="Shiraishi A."/>
            <person name="Satake H."/>
            <person name="Nakayama K."/>
        </authorList>
    </citation>
    <scope>NUCLEOTIDE SEQUENCE</scope>
</reference>
<organism evidence="1 2">
    <name type="scientific">Tanacetum coccineum</name>
    <dbReference type="NCBI Taxonomy" id="301880"/>
    <lineage>
        <taxon>Eukaryota</taxon>
        <taxon>Viridiplantae</taxon>
        <taxon>Streptophyta</taxon>
        <taxon>Embryophyta</taxon>
        <taxon>Tracheophyta</taxon>
        <taxon>Spermatophyta</taxon>
        <taxon>Magnoliopsida</taxon>
        <taxon>eudicotyledons</taxon>
        <taxon>Gunneridae</taxon>
        <taxon>Pentapetalae</taxon>
        <taxon>asterids</taxon>
        <taxon>campanulids</taxon>
        <taxon>Asterales</taxon>
        <taxon>Asteraceae</taxon>
        <taxon>Asteroideae</taxon>
        <taxon>Anthemideae</taxon>
        <taxon>Anthemidinae</taxon>
        <taxon>Tanacetum</taxon>
    </lineage>
</organism>
<proteinExistence type="predicted"/>
<dbReference type="Proteomes" id="UP001151760">
    <property type="component" value="Unassembled WGS sequence"/>
</dbReference>
<comment type="caution">
    <text evidence="1">The sequence shown here is derived from an EMBL/GenBank/DDBJ whole genome shotgun (WGS) entry which is preliminary data.</text>
</comment>
<sequence length="139" mass="14757">MDATGVLKPALKSSSARGGLVSKIRNIEGDLDNSTSNVLIPLDSWKSGLTGGCDNASRVLVCDWPQLRLVSVHVNVVIRCGKGYDESEKATKMESYLKALGGKQCVYSLSGVSSMRPITSSPPSVVCGAVDRRAKIECL</sequence>
<accession>A0ABQ5I568</accession>
<reference evidence="1" key="1">
    <citation type="journal article" date="2022" name="Int. J. Mol. Sci.">
        <title>Draft Genome of Tanacetum Coccineum: Genomic Comparison of Closely Related Tanacetum-Family Plants.</title>
        <authorList>
            <person name="Yamashiro T."/>
            <person name="Shiraishi A."/>
            <person name="Nakayama K."/>
            <person name="Satake H."/>
        </authorList>
    </citation>
    <scope>NUCLEOTIDE SEQUENCE</scope>
</reference>